<organism evidence="3 4">
    <name type="scientific">Nocardiopsis rhodophaea</name>
    <dbReference type="NCBI Taxonomy" id="280238"/>
    <lineage>
        <taxon>Bacteria</taxon>
        <taxon>Bacillati</taxon>
        <taxon>Actinomycetota</taxon>
        <taxon>Actinomycetes</taxon>
        <taxon>Streptosporangiales</taxon>
        <taxon>Nocardiopsidaceae</taxon>
        <taxon>Nocardiopsis</taxon>
    </lineage>
</organism>
<keyword evidence="4" id="KW-1185">Reference proteome</keyword>
<evidence type="ECO:0000313" key="4">
    <source>
        <dbReference type="Proteomes" id="UP001501585"/>
    </source>
</evidence>
<comment type="caution">
    <text evidence="3">The sequence shown here is derived from an EMBL/GenBank/DDBJ whole genome shotgun (WGS) entry which is preliminary data.</text>
</comment>
<evidence type="ECO:0000259" key="2">
    <source>
        <dbReference type="Pfam" id="PF14530"/>
    </source>
</evidence>
<feature type="region of interest" description="Disordered" evidence="1">
    <location>
        <begin position="67"/>
        <end position="87"/>
    </location>
</feature>
<name>A0ABP5EV71_9ACTN</name>
<accession>A0ABP5EV71</accession>
<dbReference type="CDD" id="cd00657">
    <property type="entry name" value="Ferritin_like"/>
    <property type="match status" value="1"/>
</dbReference>
<proteinExistence type="predicted"/>
<evidence type="ECO:0000256" key="1">
    <source>
        <dbReference type="SAM" id="MobiDB-lite"/>
    </source>
</evidence>
<dbReference type="Proteomes" id="UP001501585">
    <property type="component" value="Unassembled WGS sequence"/>
</dbReference>
<feature type="region of interest" description="Disordered" evidence="1">
    <location>
        <begin position="135"/>
        <end position="155"/>
    </location>
</feature>
<protein>
    <submittedName>
        <fullName evidence="3">Ferritin-like domain-containing protein</fullName>
    </submittedName>
</protein>
<dbReference type="EMBL" id="BAAAPC010000018">
    <property type="protein sequence ID" value="GAA2008347.1"/>
    <property type="molecule type" value="Genomic_DNA"/>
</dbReference>
<dbReference type="Gene3D" id="1.20.1260.10">
    <property type="match status" value="1"/>
</dbReference>
<evidence type="ECO:0000313" key="3">
    <source>
        <dbReference type="EMBL" id="GAA2008347.1"/>
    </source>
</evidence>
<feature type="domain" description="DUF4439" evidence="2">
    <location>
        <begin position="16"/>
        <end position="143"/>
    </location>
</feature>
<sequence>MSATPEDPREFTDIGALRVALRAEHAAVYGYAYIGAHCAGGRRERSYEHLDAHRAQRDTLSTLLAEREAEPDPSESAYGLPDSTDDADLDTYAARLEEQTAQGYLELAAASDSVLRDLAARSLQSATVRALEWGGKLTPFPGFSPDQAPKTDAAE</sequence>
<dbReference type="InterPro" id="IPR009078">
    <property type="entry name" value="Ferritin-like_SF"/>
</dbReference>
<dbReference type="SUPFAM" id="SSF47240">
    <property type="entry name" value="Ferritin-like"/>
    <property type="match status" value="1"/>
</dbReference>
<dbReference type="InterPro" id="IPR012347">
    <property type="entry name" value="Ferritin-like"/>
</dbReference>
<dbReference type="InterPro" id="IPR029447">
    <property type="entry name" value="DUF4439"/>
</dbReference>
<dbReference type="RefSeq" id="WP_344100907.1">
    <property type="nucleotide sequence ID" value="NZ_BAAAPC010000018.1"/>
</dbReference>
<dbReference type="Pfam" id="PF14530">
    <property type="entry name" value="DUF4439"/>
    <property type="match status" value="1"/>
</dbReference>
<reference evidence="4" key="1">
    <citation type="journal article" date="2019" name="Int. J. Syst. Evol. Microbiol.">
        <title>The Global Catalogue of Microorganisms (GCM) 10K type strain sequencing project: providing services to taxonomists for standard genome sequencing and annotation.</title>
        <authorList>
            <consortium name="The Broad Institute Genomics Platform"/>
            <consortium name="The Broad Institute Genome Sequencing Center for Infectious Disease"/>
            <person name="Wu L."/>
            <person name="Ma J."/>
        </authorList>
    </citation>
    <scope>NUCLEOTIDE SEQUENCE [LARGE SCALE GENOMIC DNA]</scope>
    <source>
        <strain evidence="4">JCM 15313</strain>
    </source>
</reference>
<gene>
    <name evidence="3" type="ORF">GCM10009799_40020</name>
</gene>